<name>A0ABT3ZGI8_9BURK</name>
<dbReference type="RefSeq" id="WP_267844782.1">
    <property type="nucleotide sequence ID" value="NZ_JAPMXC010000001.1"/>
</dbReference>
<evidence type="ECO:0000313" key="2">
    <source>
        <dbReference type="Proteomes" id="UP001082899"/>
    </source>
</evidence>
<accession>A0ABT3ZGI8</accession>
<gene>
    <name evidence="1" type="ORF">OVY01_00040</name>
</gene>
<dbReference type="Proteomes" id="UP001082899">
    <property type="component" value="Unassembled WGS sequence"/>
</dbReference>
<sequence>MVDRICTPMSGKGKVLADFLMEQLGIPKRCKGFDVSFNAGEAVMVTVRLYAIDGPAGAEIDVTPVTSDHRVFALIEKERGER</sequence>
<organism evidence="1 2">
    <name type="scientific">Robbsia betulipollinis</name>
    <dbReference type="NCBI Taxonomy" id="2981849"/>
    <lineage>
        <taxon>Bacteria</taxon>
        <taxon>Pseudomonadati</taxon>
        <taxon>Pseudomonadota</taxon>
        <taxon>Betaproteobacteria</taxon>
        <taxon>Burkholderiales</taxon>
        <taxon>Burkholderiaceae</taxon>
        <taxon>Robbsia</taxon>
    </lineage>
</organism>
<proteinExistence type="predicted"/>
<protein>
    <submittedName>
        <fullName evidence="1">Uncharacterized protein</fullName>
    </submittedName>
</protein>
<dbReference type="EMBL" id="JAPMXC010000001">
    <property type="protein sequence ID" value="MCY0385654.1"/>
    <property type="molecule type" value="Genomic_DNA"/>
</dbReference>
<keyword evidence="2" id="KW-1185">Reference proteome</keyword>
<reference evidence="1" key="1">
    <citation type="submission" date="2022-11" db="EMBL/GenBank/DDBJ databases">
        <title>Robbsia betulipollinis sp. nov., isolated from pollen of birch (Betula pendula).</title>
        <authorList>
            <person name="Shi H."/>
            <person name="Ambika Manirajan B."/>
            <person name="Ratering S."/>
            <person name="Geissler-Plaum R."/>
            <person name="Schnell S."/>
        </authorList>
    </citation>
    <scope>NUCLEOTIDE SEQUENCE</scope>
    <source>
        <strain evidence="1">Bb-Pol-6</strain>
    </source>
</reference>
<evidence type="ECO:0000313" key="1">
    <source>
        <dbReference type="EMBL" id="MCY0385654.1"/>
    </source>
</evidence>
<comment type="caution">
    <text evidence="1">The sequence shown here is derived from an EMBL/GenBank/DDBJ whole genome shotgun (WGS) entry which is preliminary data.</text>
</comment>